<name>A0A1J1IMX0_9DIPT</name>
<dbReference type="Proteomes" id="UP000183832">
    <property type="component" value="Unassembled WGS sequence"/>
</dbReference>
<dbReference type="EMBL" id="CVRI01000055">
    <property type="protein sequence ID" value="CRL01581.1"/>
    <property type="molecule type" value="Genomic_DNA"/>
</dbReference>
<accession>A0A1J1IMX0</accession>
<evidence type="ECO:0000313" key="2">
    <source>
        <dbReference type="Proteomes" id="UP000183832"/>
    </source>
</evidence>
<keyword evidence="2" id="KW-1185">Reference proteome</keyword>
<sequence>MTRLMRFHFITTLHNKERKIATTAASKQTSNIMGRSVQYGNYNRIKWCCFINFISTLYFGCRVNELVTNTKHIKNWLIKCFAKQ</sequence>
<proteinExistence type="predicted"/>
<protein>
    <submittedName>
        <fullName evidence="1">CLUMA_CG014591, isoform A</fullName>
    </submittedName>
</protein>
<reference evidence="1 2" key="1">
    <citation type="submission" date="2015-04" db="EMBL/GenBank/DDBJ databases">
        <authorList>
            <person name="Syromyatnikov M.Y."/>
            <person name="Popov V.N."/>
        </authorList>
    </citation>
    <scope>NUCLEOTIDE SEQUENCE [LARGE SCALE GENOMIC DNA]</scope>
</reference>
<organism evidence="1 2">
    <name type="scientific">Clunio marinus</name>
    <dbReference type="NCBI Taxonomy" id="568069"/>
    <lineage>
        <taxon>Eukaryota</taxon>
        <taxon>Metazoa</taxon>
        <taxon>Ecdysozoa</taxon>
        <taxon>Arthropoda</taxon>
        <taxon>Hexapoda</taxon>
        <taxon>Insecta</taxon>
        <taxon>Pterygota</taxon>
        <taxon>Neoptera</taxon>
        <taxon>Endopterygota</taxon>
        <taxon>Diptera</taxon>
        <taxon>Nematocera</taxon>
        <taxon>Chironomoidea</taxon>
        <taxon>Chironomidae</taxon>
        <taxon>Clunio</taxon>
    </lineage>
</organism>
<evidence type="ECO:0000313" key="1">
    <source>
        <dbReference type="EMBL" id="CRL01581.1"/>
    </source>
</evidence>
<gene>
    <name evidence="1" type="ORF">CLUMA_CG014591</name>
</gene>
<dbReference type="AlphaFoldDB" id="A0A1J1IMX0"/>